<protein>
    <submittedName>
        <fullName evidence="1">Uncharacterized protein</fullName>
    </submittedName>
</protein>
<organism evidence="1 2">
    <name type="scientific">Listeria booriae</name>
    <dbReference type="NCBI Taxonomy" id="1552123"/>
    <lineage>
        <taxon>Bacteria</taxon>
        <taxon>Bacillati</taxon>
        <taxon>Bacillota</taxon>
        <taxon>Bacilli</taxon>
        <taxon>Bacillales</taxon>
        <taxon>Listeriaceae</taxon>
        <taxon>Listeria</taxon>
    </lineage>
</organism>
<reference evidence="1 2" key="1">
    <citation type="submission" date="2020-03" db="EMBL/GenBank/DDBJ databases">
        <title>Soil Listeria distribution.</title>
        <authorList>
            <person name="Liao J."/>
            <person name="Wiedmann M."/>
        </authorList>
    </citation>
    <scope>NUCLEOTIDE SEQUENCE [LARGE SCALE GENOMIC DNA]</scope>
    <source>
        <strain evidence="1 2">FSL L7-0360</strain>
    </source>
</reference>
<comment type="caution">
    <text evidence="1">The sequence shown here is derived from an EMBL/GenBank/DDBJ whole genome shotgun (WGS) entry which is preliminary data.</text>
</comment>
<name>A0A7X0YIM8_9LIST</name>
<dbReference type="RefSeq" id="WP_185534842.1">
    <property type="nucleotide sequence ID" value="NZ_JAARXI010000001.1"/>
</dbReference>
<dbReference type="EMBL" id="JAARXI010000001">
    <property type="protein sequence ID" value="MBC2115168.1"/>
    <property type="molecule type" value="Genomic_DNA"/>
</dbReference>
<dbReference type="Proteomes" id="UP000529446">
    <property type="component" value="Unassembled WGS sequence"/>
</dbReference>
<proteinExistence type="predicted"/>
<sequence>MEMNTAMKEVWAFQEDNQMKLDMDVMLSVLYPEFVLWDRCILLNISNSLSIDGEQFIPSNTIEDRTQLEAFMNHIHLIDFFPEFEDIPNKSLQFGVSVIEIWEQQLKKQYPMEKFKLIVSYDEFGCTLRFYTLRKNEEVWLDTADLEKYSEALLVKEI</sequence>
<evidence type="ECO:0000313" key="1">
    <source>
        <dbReference type="EMBL" id="MBC2115168.1"/>
    </source>
</evidence>
<accession>A0A7X0YIM8</accession>
<dbReference type="AlphaFoldDB" id="A0A7X0YIM8"/>
<gene>
    <name evidence="1" type="ORF">HCB06_00920</name>
</gene>
<evidence type="ECO:0000313" key="2">
    <source>
        <dbReference type="Proteomes" id="UP000529446"/>
    </source>
</evidence>